<reference evidence="1 2" key="1">
    <citation type="submission" date="2018-05" db="EMBL/GenBank/DDBJ databases">
        <title>Complete genome sequence of Massilia oculi sp. nov. CCUG 43427T (=DSM 26321T), the type strain of M. oculi, and comparison with genome sequences of other Massilia strains.</title>
        <authorList>
            <person name="Zhu B."/>
        </authorList>
    </citation>
    <scope>NUCLEOTIDE SEQUENCE [LARGE SCALE GENOMIC DNA]</scope>
    <source>
        <strain evidence="1 2">CCUG 43427</strain>
    </source>
</reference>
<keyword evidence="2" id="KW-1185">Reference proteome</keyword>
<organism evidence="1 2">
    <name type="scientific">Massilia oculi</name>
    <dbReference type="NCBI Taxonomy" id="945844"/>
    <lineage>
        <taxon>Bacteria</taxon>
        <taxon>Pseudomonadati</taxon>
        <taxon>Pseudomonadota</taxon>
        <taxon>Betaproteobacteria</taxon>
        <taxon>Burkholderiales</taxon>
        <taxon>Oxalobacteraceae</taxon>
        <taxon>Telluria group</taxon>
        <taxon>Massilia</taxon>
    </lineage>
</organism>
<dbReference type="OrthoDB" id="8564132at2"/>
<dbReference type="CDD" id="cd21631">
    <property type="entry name" value="RHH_CopG_NikR-like"/>
    <property type="match status" value="1"/>
</dbReference>
<sequence length="94" mass="10639">MSTTSLKLPDELKLRAVNAARELGISPHAFMVDAIRQAAYAVEQRAAFVTQAREARTEMLEHGNGHAAEDVRAYLRQRLQNGQIERPAKKPWRE</sequence>
<evidence type="ECO:0000313" key="1">
    <source>
        <dbReference type="EMBL" id="AWL05877.1"/>
    </source>
</evidence>
<name>A0A2S2DKL3_9BURK</name>
<proteinExistence type="predicted"/>
<dbReference type="EMBL" id="CP029343">
    <property type="protein sequence ID" value="AWL05877.1"/>
    <property type="molecule type" value="Genomic_DNA"/>
</dbReference>
<dbReference type="Proteomes" id="UP000245820">
    <property type="component" value="Chromosome"/>
</dbReference>
<dbReference type="RefSeq" id="WP_109346204.1">
    <property type="nucleotide sequence ID" value="NZ_CP029343.1"/>
</dbReference>
<evidence type="ECO:0000313" key="2">
    <source>
        <dbReference type="Proteomes" id="UP000245820"/>
    </source>
</evidence>
<accession>A0A2S2DKL3</accession>
<gene>
    <name evidence="1" type="ORF">DIR46_16550</name>
</gene>
<dbReference type="AlphaFoldDB" id="A0A2S2DKL3"/>
<protein>
    <submittedName>
        <fullName evidence="1">CopG family transcriptional regulator</fullName>
    </submittedName>
</protein>
<dbReference type="KEGG" id="mtim:DIR46_16550"/>